<keyword evidence="8 11" id="KW-1133">Transmembrane helix</keyword>
<dbReference type="InterPro" id="IPR004692">
    <property type="entry name" value="SecG"/>
</dbReference>
<keyword evidence="7 11" id="KW-0653">Protein transport</keyword>
<evidence type="ECO:0000256" key="3">
    <source>
        <dbReference type="ARBA" id="ARBA00017876"/>
    </source>
</evidence>
<dbReference type="GO" id="GO:0009306">
    <property type="term" value="P:protein secretion"/>
    <property type="evidence" value="ECO:0007669"/>
    <property type="project" value="UniProtKB-UniRule"/>
</dbReference>
<dbReference type="EMBL" id="CP158267">
    <property type="protein sequence ID" value="XDJ79048.1"/>
    <property type="molecule type" value="Genomic_DNA"/>
</dbReference>
<name>A0AB39CY07_9BURK</name>
<dbReference type="EMBL" id="CP158262">
    <property type="protein sequence ID" value="XDJ68681.1"/>
    <property type="molecule type" value="Genomic_DNA"/>
</dbReference>
<comment type="similarity">
    <text evidence="2 11">Belongs to the SecG family.</text>
</comment>
<accession>A0AB39CY07</accession>
<dbReference type="PRINTS" id="PR01651">
    <property type="entry name" value="SECGEXPORT"/>
</dbReference>
<dbReference type="GO" id="GO:0005886">
    <property type="term" value="C:plasma membrane"/>
    <property type="evidence" value="ECO:0007669"/>
    <property type="project" value="UniProtKB-SubCell"/>
</dbReference>
<dbReference type="GO" id="GO:0015450">
    <property type="term" value="F:protein-transporting ATPase activity"/>
    <property type="evidence" value="ECO:0007669"/>
    <property type="project" value="UniProtKB-UniRule"/>
</dbReference>
<feature type="transmembrane region" description="Helical" evidence="11">
    <location>
        <begin position="37"/>
        <end position="55"/>
    </location>
</feature>
<sequence>MQWLSSILQTLQVISSILVIVLVLLQQGKGADMGAAFGSGSAGSVFGSAGAANFLSRATKWAAIVFFVTTGGLAWVAHHPSGSPIESGIMQGFTAPAKEAAPAGAAVPDVGAAVPAVPAAPSAEAGSPAPAAAVPSVPSTGDAVPSVPAPAPAPADKQ</sequence>
<comment type="caution">
    <text evidence="11">Lacks conserved residue(s) required for the propagation of feature annotation.</text>
</comment>
<feature type="region of interest" description="Disordered" evidence="12">
    <location>
        <begin position="119"/>
        <end position="158"/>
    </location>
</feature>
<keyword evidence="10 11" id="KW-0472">Membrane</keyword>
<evidence type="ECO:0000256" key="7">
    <source>
        <dbReference type="ARBA" id="ARBA00022927"/>
    </source>
</evidence>
<evidence type="ECO:0000256" key="5">
    <source>
        <dbReference type="ARBA" id="ARBA00022475"/>
    </source>
</evidence>
<evidence type="ECO:0000256" key="12">
    <source>
        <dbReference type="SAM" id="MobiDB-lite"/>
    </source>
</evidence>
<dbReference type="RefSeq" id="WP_368639430.1">
    <property type="nucleotide sequence ID" value="NZ_CP158252.1"/>
</dbReference>
<dbReference type="Pfam" id="PF03840">
    <property type="entry name" value="SecG"/>
    <property type="match status" value="1"/>
</dbReference>
<reference evidence="14" key="1">
    <citation type="submission" date="2024-05" db="EMBL/GenBank/DDBJ databases">
        <authorList>
            <person name="Luo Y.-C."/>
            <person name="Nicholds J."/>
            <person name="Mortimer T."/>
            <person name="Maboni G."/>
        </authorList>
    </citation>
    <scope>NUCLEOTIDE SEQUENCE</scope>
    <source>
        <strain evidence="16">141555</strain>
        <strain evidence="15">144863</strain>
        <strain evidence="14">151836</strain>
        <strain evidence="13">153920</strain>
    </source>
</reference>
<organism evidence="14">
    <name type="scientific">Castellaniella ginsengisoli</name>
    <dbReference type="NCBI Taxonomy" id="546114"/>
    <lineage>
        <taxon>Bacteria</taxon>
        <taxon>Pseudomonadati</taxon>
        <taxon>Pseudomonadota</taxon>
        <taxon>Betaproteobacteria</taxon>
        <taxon>Burkholderiales</taxon>
        <taxon>Alcaligenaceae</taxon>
        <taxon>Castellaniella</taxon>
    </lineage>
</organism>
<evidence type="ECO:0000313" key="15">
    <source>
        <dbReference type="EMBL" id="XDJ68681.1"/>
    </source>
</evidence>
<dbReference type="EMBL" id="CP158254">
    <property type="protein sequence ID" value="XDJ46704.1"/>
    <property type="molecule type" value="Genomic_DNA"/>
</dbReference>
<dbReference type="EMBL" id="CP158252">
    <property type="protein sequence ID" value="XDJ41535.1"/>
    <property type="molecule type" value="Genomic_DNA"/>
</dbReference>
<feature type="transmembrane region" description="Helical" evidence="11">
    <location>
        <begin position="61"/>
        <end position="77"/>
    </location>
</feature>
<evidence type="ECO:0000313" key="14">
    <source>
        <dbReference type="EMBL" id="XDJ46704.1"/>
    </source>
</evidence>
<keyword evidence="6 11" id="KW-0812">Transmembrane</keyword>
<evidence type="ECO:0000256" key="9">
    <source>
        <dbReference type="ARBA" id="ARBA00023010"/>
    </source>
</evidence>
<comment type="subcellular location">
    <subcellularLocation>
        <location evidence="1 11">Cell membrane</location>
        <topology evidence="1 11">Multi-pass membrane protein</topology>
    </subcellularLocation>
</comment>
<dbReference type="NCBIfam" id="TIGR00810">
    <property type="entry name" value="secG"/>
    <property type="match status" value="1"/>
</dbReference>
<feature type="compositionally biased region" description="Low complexity" evidence="12">
    <location>
        <begin position="119"/>
        <end position="146"/>
    </location>
</feature>
<evidence type="ECO:0000256" key="1">
    <source>
        <dbReference type="ARBA" id="ARBA00004651"/>
    </source>
</evidence>
<keyword evidence="4 11" id="KW-0813">Transport</keyword>
<evidence type="ECO:0000313" key="16">
    <source>
        <dbReference type="EMBL" id="XDJ79048.1"/>
    </source>
</evidence>
<protein>
    <recommendedName>
        <fullName evidence="3 11">Protein-export membrane protein SecG</fullName>
    </recommendedName>
</protein>
<evidence type="ECO:0000256" key="2">
    <source>
        <dbReference type="ARBA" id="ARBA00008445"/>
    </source>
</evidence>
<dbReference type="AlphaFoldDB" id="A0AB39CY07"/>
<gene>
    <name evidence="14" type="primary">secG</name>
    <name evidence="15" type="ORF">ABRY94_11440</name>
    <name evidence="13" type="ORF">ABRY99_11405</name>
    <name evidence="14" type="ORF">ABRZ04_10255</name>
    <name evidence="16" type="ORF">ABRZ07_08955</name>
</gene>
<dbReference type="GO" id="GO:0065002">
    <property type="term" value="P:intracellular protein transmembrane transport"/>
    <property type="evidence" value="ECO:0007669"/>
    <property type="project" value="TreeGrafter"/>
</dbReference>
<evidence type="ECO:0000313" key="13">
    <source>
        <dbReference type="EMBL" id="XDJ41535.1"/>
    </source>
</evidence>
<keyword evidence="9 11" id="KW-0811">Translocation</keyword>
<evidence type="ECO:0000256" key="8">
    <source>
        <dbReference type="ARBA" id="ARBA00022989"/>
    </source>
</evidence>
<dbReference type="PANTHER" id="PTHR34182:SF1">
    <property type="entry name" value="PROTEIN-EXPORT MEMBRANE PROTEIN SECG"/>
    <property type="match status" value="1"/>
</dbReference>
<feature type="compositionally biased region" description="Pro residues" evidence="12">
    <location>
        <begin position="147"/>
        <end position="158"/>
    </location>
</feature>
<dbReference type="PANTHER" id="PTHR34182">
    <property type="entry name" value="PROTEIN-EXPORT MEMBRANE PROTEIN SECG"/>
    <property type="match status" value="1"/>
</dbReference>
<evidence type="ECO:0000256" key="6">
    <source>
        <dbReference type="ARBA" id="ARBA00022692"/>
    </source>
</evidence>
<evidence type="ECO:0000256" key="10">
    <source>
        <dbReference type="ARBA" id="ARBA00023136"/>
    </source>
</evidence>
<evidence type="ECO:0000256" key="11">
    <source>
        <dbReference type="RuleBase" id="RU365087"/>
    </source>
</evidence>
<dbReference type="GO" id="GO:0043952">
    <property type="term" value="P:protein transport by the Sec complex"/>
    <property type="evidence" value="ECO:0007669"/>
    <property type="project" value="TreeGrafter"/>
</dbReference>
<feature type="transmembrane region" description="Helical" evidence="11">
    <location>
        <begin position="6"/>
        <end position="25"/>
    </location>
</feature>
<keyword evidence="5 11" id="KW-1003">Cell membrane</keyword>
<comment type="function">
    <text evidence="11">Involved in protein export. Participates in an early event of protein translocation.</text>
</comment>
<proteinExistence type="inferred from homology"/>
<evidence type="ECO:0000256" key="4">
    <source>
        <dbReference type="ARBA" id="ARBA00022448"/>
    </source>
</evidence>